<dbReference type="CDD" id="cd03241">
    <property type="entry name" value="ABC_RecN"/>
    <property type="match status" value="2"/>
</dbReference>
<evidence type="ECO:0000256" key="6">
    <source>
        <dbReference type="ARBA" id="ARBA00022840"/>
    </source>
</evidence>
<dbReference type="RefSeq" id="WP_353423651.1">
    <property type="nucleotide sequence ID" value="NZ_CP117826.1"/>
</dbReference>
<evidence type="ECO:0000256" key="4">
    <source>
        <dbReference type="ARBA" id="ARBA00022741"/>
    </source>
</evidence>
<dbReference type="PANTHER" id="PTHR11059:SF0">
    <property type="entry name" value="DNA REPAIR PROTEIN RECN"/>
    <property type="match status" value="1"/>
</dbReference>
<dbReference type="AlphaFoldDB" id="A0AAU8AAQ5"/>
<dbReference type="NCBIfam" id="TIGR00634">
    <property type="entry name" value="recN"/>
    <property type="match status" value="1"/>
</dbReference>
<accession>A0AAU8AAQ5</accession>
<dbReference type="PANTHER" id="PTHR11059">
    <property type="entry name" value="DNA REPAIR PROTEIN RECN"/>
    <property type="match status" value="1"/>
</dbReference>
<keyword evidence="5 9" id="KW-0227">DNA damage</keyword>
<keyword evidence="4" id="KW-0547">Nucleotide-binding</keyword>
<evidence type="ECO:0000259" key="11">
    <source>
        <dbReference type="Pfam" id="PF02463"/>
    </source>
</evidence>
<dbReference type="GO" id="GO:0009432">
    <property type="term" value="P:SOS response"/>
    <property type="evidence" value="ECO:0007669"/>
    <property type="project" value="TreeGrafter"/>
</dbReference>
<organism evidence="12">
    <name type="scientific">Christensenella massiliensis</name>
    <dbReference type="NCBI Taxonomy" id="1805714"/>
    <lineage>
        <taxon>Bacteria</taxon>
        <taxon>Bacillati</taxon>
        <taxon>Bacillota</taxon>
        <taxon>Clostridia</taxon>
        <taxon>Christensenellales</taxon>
        <taxon>Christensenellaceae</taxon>
        <taxon>Christensenella</taxon>
    </lineage>
</organism>
<dbReference type="InterPro" id="IPR027417">
    <property type="entry name" value="P-loop_NTPase"/>
</dbReference>
<dbReference type="Gene3D" id="3.40.50.300">
    <property type="entry name" value="P-loop containing nucleotide triphosphate hydrolases"/>
    <property type="match status" value="2"/>
</dbReference>
<dbReference type="SUPFAM" id="SSF52540">
    <property type="entry name" value="P-loop containing nucleoside triphosphate hydrolases"/>
    <property type="match status" value="1"/>
</dbReference>
<dbReference type="PIRSF" id="PIRSF003128">
    <property type="entry name" value="RecN"/>
    <property type="match status" value="1"/>
</dbReference>
<dbReference type="Pfam" id="PF02463">
    <property type="entry name" value="SMC_N"/>
    <property type="match status" value="1"/>
</dbReference>
<dbReference type="InterPro" id="IPR004604">
    <property type="entry name" value="DNA_recomb/repair_RecN"/>
</dbReference>
<sequence>MIQSLTVRNIALIDELNIDFVKGLNVLSGETGAGKSIIVDSMNLLLGERADRELIRSGQEKAHVEAALYIDSNAFSDFFMENELDADDELIISRDLSITGKNVCRVNGVVVSLSTLKALMDRIVDLHGQHEHQSLLYAKNHLSFIDNYGGEKIKTLVLRISELYESLISKQKLLAGIGGDEKERARDAELLAFQVQEIEEAQLSKGEEDALREEREKLNHAQAIMQALSAGYAELYMGGDEGGSALSLIQDVIRQLSQVSMYDEAYGKLLERIQESAFILEECAHDLRDFSENVFFDEQRQIEIEERIEQIGALKRKYGNTEEEVLAFCEKARERLERLQNAEEEADRLTAEIQKLQDALYTEYTTLSEARRKAAEKLERQVRKELADLGMPGADFEARFAPLPGREASPWKKSGIDEVEFYLSTNEGEPLRPLSKIASGGEISRVMLAFKNISAGLDDISTLIFDEIDTGISGKMALVVSEKMASIARLRQVICVTHLPQIAAMADANFLIRKYAEEGATHTTVARLTEEEATDEIARLAGGIETASSRKYAGDLRRNAREIKKALDG</sequence>
<reference evidence="12" key="1">
    <citation type="submission" date="2023-02" db="EMBL/GenBank/DDBJ databases">
        <title>Gut commensal Christensenella minuta modulates host metabolism via a new class of secondary bile acids.</title>
        <authorList>
            <person name="Liu C."/>
        </authorList>
    </citation>
    <scope>NUCLEOTIDE SEQUENCE</scope>
    <source>
        <strain evidence="12">CA70</strain>
    </source>
</reference>
<keyword evidence="6" id="KW-0067">ATP-binding</keyword>
<comment type="function">
    <text evidence="1 9">May be involved in recombinational repair of damaged DNA.</text>
</comment>
<dbReference type="GO" id="GO:0043590">
    <property type="term" value="C:bacterial nucleoid"/>
    <property type="evidence" value="ECO:0007669"/>
    <property type="project" value="TreeGrafter"/>
</dbReference>
<evidence type="ECO:0000256" key="3">
    <source>
        <dbReference type="ARBA" id="ARBA00021315"/>
    </source>
</evidence>
<dbReference type="GO" id="GO:0006281">
    <property type="term" value="P:DNA repair"/>
    <property type="evidence" value="ECO:0007669"/>
    <property type="project" value="UniProtKB-KW"/>
</dbReference>
<evidence type="ECO:0000256" key="8">
    <source>
        <dbReference type="ARBA" id="ARBA00033408"/>
    </source>
</evidence>
<evidence type="ECO:0000256" key="1">
    <source>
        <dbReference type="ARBA" id="ARBA00003618"/>
    </source>
</evidence>
<proteinExistence type="inferred from homology"/>
<evidence type="ECO:0000256" key="5">
    <source>
        <dbReference type="ARBA" id="ARBA00022763"/>
    </source>
</evidence>
<protein>
    <recommendedName>
        <fullName evidence="3 9">DNA repair protein RecN</fullName>
    </recommendedName>
    <alternativeName>
        <fullName evidence="8 9">Recombination protein N</fullName>
    </alternativeName>
</protein>
<dbReference type="InterPro" id="IPR003395">
    <property type="entry name" value="RecF/RecN/SMC_N"/>
</dbReference>
<feature type="coiled-coil region" evidence="10">
    <location>
        <begin position="304"/>
        <end position="359"/>
    </location>
</feature>
<keyword evidence="7 9" id="KW-0234">DNA repair</keyword>
<dbReference type="GO" id="GO:0005524">
    <property type="term" value="F:ATP binding"/>
    <property type="evidence" value="ECO:0007669"/>
    <property type="project" value="UniProtKB-KW"/>
</dbReference>
<dbReference type="EMBL" id="CP117826">
    <property type="protein sequence ID" value="XCC62641.1"/>
    <property type="molecule type" value="Genomic_DNA"/>
</dbReference>
<feature type="domain" description="RecF/RecN/SMC N-terminal" evidence="11">
    <location>
        <begin position="2"/>
        <end position="514"/>
    </location>
</feature>
<keyword evidence="10" id="KW-0175">Coiled coil</keyword>
<name>A0AAU8AAQ5_9FIRM</name>
<evidence type="ECO:0000256" key="7">
    <source>
        <dbReference type="ARBA" id="ARBA00023204"/>
    </source>
</evidence>
<evidence type="ECO:0000313" key="12">
    <source>
        <dbReference type="EMBL" id="XCC62641.1"/>
    </source>
</evidence>
<dbReference type="FunFam" id="3.40.50.300:FF:000319">
    <property type="entry name" value="DNA repair protein RecN"/>
    <property type="match status" value="1"/>
</dbReference>
<evidence type="ECO:0000256" key="2">
    <source>
        <dbReference type="ARBA" id="ARBA00009441"/>
    </source>
</evidence>
<evidence type="ECO:0000256" key="9">
    <source>
        <dbReference type="PIRNR" id="PIRNR003128"/>
    </source>
</evidence>
<dbReference type="GO" id="GO:0006310">
    <property type="term" value="P:DNA recombination"/>
    <property type="evidence" value="ECO:0007669"/>
    <property type="project" value="InterPro"/>
</dbReference>
<gene>
    <name evidence="12" type="primary">recN</name>
    <name evidence="12" type="ORF">PUP29_01555</name>
</gene>
<comment type="similarity">
    <text evidence="2 9">Belongs to the RecN family.</text>
</comment>
<evidence type="ECO:0000256" key="10">
    <source>
        <dbReference type="SAM" id="Coils"/>
    </source>
</evidence>